<feature type="transmembrane region" description="Helical" evidence="7">
    <location>
        <begin position="328"/>
        <end position="350"/>
    </location>
</feature>
<dbReference type="AlphaFoldDB" id="A0A7M5V654"/>
<dbReference type="InterPro" id="IPR051068">
    <property type="entry name" value="MFS_Domain-Containing_Protein"/>
</dbReference>
<keyword evidence="9" id="KW-1185">Reference proteome</keyword>
<feature type="transmembrane region" description="Helical" evidence="7">
    <location>
        <begin position="148"/>
        <end position="165"/>
    </location>
</feature>
<dbReference type="PANTHER" id="PTHR23510">
    <property type="entry name" value="INNER MEMBRANE TRANSPORT PROTEIN YAJR"/>
    <property type="match status" value="1"/>
</dbReference>
<keyword evidence="2" id="KW-0813">Transport</keyword>
<evidence type="ECO:0000256" key="7">
    <source>
        <dbReference type="SAM" id="Phobius"/>
    </source>
</evidence>
<dbReference type="PANTHER" id="PTHR23510:SF3">
    <property type="entry name" value="MAJOR FACILITATOR SUPERFAMILY DOMAIN-CONTAINING PROTEIN 8"/>
    <property type="match status" value="1"/>
</dbReference>
<evidence type="ECO:0000256" key="4">
    <source>
        <dbReference type="ARBA" id="ARBA00022989"/>
    </source>
</evidence>
<dbReference type="Proteomes" id="UP000594262">
    <property type="component" value="Unplaced"/>
</dbReference>
<evidence type="ECO:0000256" key="5">
    <source>
        <dbReference type="ARBA" id="ARBA00023136"/>
    </source>
</evidence>
<accession>A0A7M5V654</accession>
<feature type="transmembrane region" description="Helical" evidence="7">
    <location>
        <begin position="459"/>
        <end position="482"/>
    </location>
</feature>
<name>A0A7M5V654_9CNID</name>
<keyword evidence="5 7" id="KW-0472">Membrane</keyword>
<feature type="transmembrane region" description="Helical" evidence="7">
    <location>
        <begin position="298"/>
        <end position="322"/>
    </location>
</feature>
<dbReference type="GeneID" id="136800944"/>
<dbReference type="EnsemblMetazoa" id="CLYHEMT006726.1">
    <property type="protein sequence ID" value="CLYHEMP006726.1"/>
    <property type="gene ID" value="CLYHEMG006726"/>
</dbReference>
<dbReference type="InterPro" id="IPR036259">
    <property type="entry name" value="MFS_trans_sf"/>
</dbReference>
<keyword evidence="3 7" id="KW-0812">Transmembrane</keyword>
<feature type="region of interest" description="Disordered" evidence="6">
    <location>
        <begin position="1"/>
        <end position="53"/>
    </location>
</feature>
<feature type="transmembrane region" description="Helical" evidence="7">
    <location>
        <begin position="116"/>
        <end position="136"/>
    </location>
</feature>
<feature type="transmembrane region" description="Helical" evidence="7">
    <location>
        <begin position="207"/>
        <end position="229"/>
    </location>
</feature>
<protein>
    <submittedName>
        <fullName evidence="8">Uncharacterized protein</fullName>
    </submittedName>
</protein>
<organism evidence="8 9">
    <name type="scientific">Clytia hemisphaerica</name>
    <dbReference type="NCBI Taxonomy" id="252671"/>
    <lineage>
        <taxon>Eukaryota</taxon>
        <taxon>Metazoa</taxon>
        <taxon>Cnidaria</taxon>
        <taxon>Hydrozoa</taxon>
        <taxon>Hydroidolina</taxon>
        <taxon>Leptothecata</taxon>
        <taxon>Obeliida</taxon>
        <taxon>Clytiidae</taxon>
        <taxon>Clytia</taxon>
    </lineage>
</organism>
<feature type="transmembrane region" description="Helical" evidence="7">
    <location>
        <begin position="436"/>
        <end position="453"/>
    </location>
</feature>
<evidence type="ECO:0000313" key="8">
    <source>
        <dbReference type="EnsemblMetazoa" id="CLYHEMP006726.1"/>
    </source>
</evidence>
<evidence type="ECO:0000256" key="2">
    <source>
        <dbReference type="ARBA" id="ARBA00022448"/>
    </source>
</evidence>
<proteinExistence type="predicted"/>
<feature type="compositionally biased region" description="Basic and acidic residues" evidence="6">
    <location>
        <begin position="27"/>
        <end position="53"/>
    </location>
</feature>
<comment type="subcellular location">
    <subcellularLocation>
        <location evidence="1">Endomembrane system</location>
        <topology evidence="1">Multi-pass membrane protein</topology>
    </subcellularLocation>
</comment>
<evidence type="ECO:0000256" key="6">
    <source>
        <dbReference type="SAM" id="MobiDB-lite"/>
    </source>
</evidence>
<dbReference type="RefSeq" id="XP_066913655.1">
    <property type="nucleotide sequence ID" value="XM_067057554.1"/>
</dbReference>
<feature type="transmembrane region" description="Helical" evidence="7">
    <location>
        <begin position="73"/>
        <end position="96"/>
    </location>
</feature>
<dbReference type="OrthoDB" id="370281at2759"/>
<feature type="transmembrane region" description="Helical" evidence="7">
    <location>
        <begin position="389"/>
        <end position="415"/>
    </location>
</feature>
<dbReference type="GO" id="GO:0012505">
    <property type="term" value="C:endomembrane system"/>
    <property type="evidence" value="ECO:0007669"/>
    <property type="project" value="UniProtKB-SubCell"/>
</dbReference>
<evidence type="ECO:0000256" key="1">
    <source>
        <dbReference type="ARBA" id="ARBA00004127"/>
    </source>
</evidence>
<reference evidence="8" key="1">
    <citation type="submission" date="2021-01" db="UniProtKB">
        <authorList>
            <consortium name="EnsemblMetazoa"/>
        </authorList>
    </citation>
    <scope>IDENTIFICATION</scope>
</reference>
<feature type="transmembrane region" description="Helical" evidence="7">
    <location>
        <begin position="241"/>
        <end position="261"/>
    </location>
</feature>
<feature type="transmembrane region" description="Helical" evidence="7">
    <location>
        <begin position="362"/>
        <end position="383"/>
    </location>
</feature>
<feature type="transmembrane region" description="Helical" evidence="7">
    <location>
        <begin position="171"/>
        <end position="187"/>
    </location>
</feature>
<evidence type="ECO:0000256" key="3">
    <source>
        <dbReference type="ARBA" id="ARBA00022692"/>
    </source>
</evidence>
<dbReference type="SUPFAM" id="SSF103473">
    <property type="entry name" value="MFS general substrate transporter"/>
    <property type="match status" value="1"/>
</dbReference>
<keyword evidence="4 7" id="KW-1133">Transmembrane helix</keyword>
<sequence length="487" mass="55397">MEVRRRSPSNSVNMESLPSSQESTPEMPRKADDKHERAPENEDERKQLSDDLRNLDEQSARAARMLVYKRNKYVFLLQSMLLGISYSIIWPTLLPYILEDSAQIYKSDQSQVVSRILYGITYVAYPLGSMVSAKLVEKLNFNTKKMVLFLNMFEICGNLLFTLSMIPCAPAVGRFLAGLGDAFYVVLMKEMHQYTELSNERLTIECLAAFVLGVILSPGINIVTTFMHFSLGSLTFDASNFPGLTAAVLFLIMQFIIAIFIKDHSDEEETNREKSSSGATPNKFIDSEYIKDLEYTAWFVNGFSFVYTYIVALFELIIPFLMYERLKASTIGVMLLYAIIGTVYAMFLLMTMTVSFDYQPEIFIGISIIVEIAGLSSVLYFTWLTQYTIVADIIGIGIIVVALTLLWSVDDVLFINFVQMFVPYHQREKTHNVRKFMSKLAFAFAGITIPVLYPTILFYFLPVLIVIVCVLFVNFVVIKVVLTKRSK</sequence>
<feature type="compositionally biased region" description="Polar residues" evidence="6">
    <location>
        <begin position="8"/>
        <end position="24"/>
    </location>
</feature>
<evidence type="ECO:0000313" key="9">
    <source>
        <dbReference type="Proteomes" id="UP000594262"/>
    </source>
</evidence>